<evidence type="ECO:0000313" key="2">
    <source>
        <dbReference type="EMBL" id="KAK7030922.1"/>
    </source>
</evidence>
<comment type="caution">
    <text evidence="1">The sequence shown here is derived from an EMBL/GenBank/DDBJ whole genome shotgun (WGS) entry which is preliminary data.</text>
</comment>
<gene>
    <name evidence="1" type="ORF">VNI00_013848</name>
    <name evidence="2" type="ORF">VNI00_013868</name>
</gene>
<dbReference type="Proteomes" id="UP001383192">
    <property type="component" value="Unassembled WGS sequence"/>
</dbReference>
<reference evidence="1 3" key="1">
    <citation type="submission" date="2024-01" db="EMBL/GenBank/DDBJ databases">
        <title>A draft genome for a cacao thread blight-causing isolate of Paramarasmius palmivorus.</title>
        <authorList>
            <person name="Baruah I.K."/>
            <person name="Bukari Y."/>
            <person name="Amoako-Attah I."/>
            <person name="Meinhardt L.W."/>
            <person name="Bailey B.A."/>
            <person name="Cohen S.P."/>
        </authorList>
    </citation>
    <scope>NUCLEOTIDE SEQUENCE [LARGE SCALE GENOMIC DNA]</scope>
    <source>
        <strain evidence="1 3">GH-12</strain>
    </source>
</reference>
<evidence type="ECO:0000313" key="1">
    <source>
        <dbReference type="EMBL" id="KAK7030902.1"/>
    </source>
</evidence>
<dbReference type="EMBL" id="JAYKXP010000073">
    <property type="protein sequence ID" value="KAK7030922.1"/>
    <property type="molecule type" value="Genomic_DNA"/>
</dbReference>
<organism evidence="1 3">
    <name type="scientific">Paramarasmius palmivorus</name>
    <dbReference type="NCBI Taxonomy" id="297713"/>
    <lineage>
        <taxon>Eukaryota</taxon>
        <taxon>Fungi</taxon>
        <taxon>Dikarya</taxon>
        <taxon>Basidiomycota</taxon>
        <taxon>Agaricomycotina</taxon>
        <taxon>Agaricomycetes</taxon>
        <taxon>Agaricomycetidae</taxon>
        <taxon>Agaricales</taxon>
        <taxon>Marasmiineae</taxon>
        <taxon>Marasmiaceae</taxon>
        <taxon>Paramarasmius</taxon>
    </lineage>
</organism>
<protein>
    <submittedName>
        <fullName evidence="1">Uncharacterized protein</fullName>
    </submittedName>
</protein>
<name>A0AAW0BVY8_9AGAR</name>
<evidence type="ECO:0000313" key="3">
    <source>
        <dbReference type="Proteomes" id="UP001383192"/>
    </source>
</evidence>
<dbReference type="AlphaFoldDB" id="A0AAW0BVY8"/>
<sequence>MSYLQIPFLSRHKPSRNALNIAVIPQEALITMLASLSRFGLSQLYPNVFENAYTPYNQAHRAAATAVLQEAITSNALNRFGVPTSSANMFSLHNDLYNHIVFTARARAQQSINEEFPARAVNAIGVPAGASDDEMGEEQEQQRRKQFTTACRRKNGRRRMKKYLAALTILGRKKKITSSAGASH</sequence>
<accession>A0AAW0BVY8</accession>
<keyword evidence="3" id="KW-1185">Reference proteome</keyword>
<proteinExistence type="predicted"/>
<dbReference type="EMBL" id="JAYKXP010000073">
    <property type="protein sequence ID" value="KAK7030902.1"/>
    <property type="molecule type" value="Genomic_DNA"/>
</dbReference>